<dbReference type="EMBL" id="UZAG01005019">
    <property type="protein sequence ID" value="VDO17419.1"/>
    <property type="molecule type" value="Genomic_DNA"/>
</dbReference>
<organism evidence="3">
    <name type="scientific">Brugia timori</name>
    <dbReference type="NCBI Taxonomy" id="42155"/>
    <lineage>
        <taxon>Eukaryota</taxon>
        <taxon>Metazoa</taxon>
        <taxon>Ecdysozoa</taxon>
        <taxon>Nematoda</taxon>
        <taxon>Chromadorea</taxon>
        <taxon>Rhabditida</taxon>
        <taxon>Spirurina</taxon>
        <taxon>Spiruromorpha</taxon>
        <taxon>Filarioidea</taxon>
        <taxon>Onchocercidae</taxon>
        <taxon>Brugia</taxon>
    </lineage>
</organism>
<reference evidence="3" key="1">
    <citation type="submission" date="2017-02" db="UniProtKB">
        <authorList>
            <consortium name="WormBaseParasite"/>
        </authorList>
    </citation>
    <scope>IDENTIFICATION</scope>
</reference>
<protein>
    <submittedName>
        <fullName evidence="3">Transposase</fullName>
    </submittedName>
</protein>
<evidence type="ECO:0000313" key="3">
    <source>
        <dbReference type="WBParaSite" id="BTMF_0000562301-mRNA-1"/>
    </source>
</evidence>
<dbReference type="WBParaSite" id="BTMF_0000562301-mRNA-1">
    <property type="protein sequence ID" value="BTMF_0000562301-mRNA-1"/>
    <property type="gene ID" value="BTMF_0000562301"/>
</dbReference>
<name>A0A0R3QGW5_9BILA</name>
<evidence type="ECO:0000313" key="1">
    <source>
        <dbReference type="EMBL" id="VDO17419.1"/>
    </source>
</evidence>
<dbReference type="AlphaFoldDB" id="A0A0R3QGW5"/>
<reference evidence="1 2" key="2">
    <citation type="submission" date="2018-11" db="EMBL/GenBank/DDBJ databases">
        <authorList>
            <consortium name="Pathogen Informatics"/>
        </authorList>
    </citation>
    <scope>NUCLEOTIDE SEQUENCE [LARGE SCALE GENOMIC DNA]</scope>
</reference>
<evidence type="ECO:0000313" key="2">
    <source>
        <dbReference type="Proteomes" id="UP000280834"/>
    </source>
</evidence>
<dbReference type="Proteomes" id="UP000280834">
    <property type="component" value="Unassembled WGS sequence"/>
</dbReference>
<proteinExistence type="predicted"/>
<sequence>MLEKRRGMARKPEYLPRAIENAEATWFNIIWYCFRLSIEVFDI</sequence>
<gene>
    <name evidence="1" type="ORF">BTMF_LOCUS4894</name>
</gene>
<accession>A0A0R3QGW5</accession>
<keyword evidence="2" id="KW-1185">Reference proteome</keyword>